<evidence type="ECO:0000256" key="1">
    <source>
        <dbReference type="SAM" id="Phobius"/>
    </source>
</evidence>
<accession>A0ABC8ARG6</accession>
<dbReference type="Proteomes" id="UP000180166">
    <property type="component" value="Chromosome"/>
</dbReference>
<feature type="transmembrane region" description="Helical" evidence="1">
    <location>
        <begin position="53"/>
        <end position="70"/>
    </location>
</feature>
<name>A0ABC8ARG6_9NOCA</name>
<reference evidence="2 3" key="1">
    <citation type="submission" date="2016-10" db="EMBL/GenBank/DDBJ databases">
        <title>Genome sequence of Nocardia seriolae strain EM150506, isolated from Anguila japonica.</title>
        <authorList>
            <person name="Han H.-J."/>
        </authorList>
    </citation>
    <scope>NUCLEOTIDE SEQUENCE [LARGE SCALE GENOMIC DNA]</scope>
    <source>
        <strain evidence="2 3">EM150506</strain>
    </source>
</reference>
<keyword evidence="1" id="KW-1133">Transmembrane helix</keyword>
<keyword evidence="1" id="KW-0472">Membrane</keyword>
<dbReference type="AlphaFoldDB" id="A0ABC8ARG6"/>
<evidence type="ECO:0000313" key="2">
    <source>
        <dbReference type="EMBL" id="APA96688.1"/>
    </source>
</evidence>
<keyword evidence="1" id="KW-0812">Transmembrane</keyword>
<sequence>MRPTSKSTTRYEQIMLDHSTRPGDAASLFNRASREARAAVSVANEHEEIIRDVAAGVAAPALVGAVIWMLREANRRGLRRLRFLSRDGQVFHELAQRLQPRLNSDLDLEYVYSSRLTWSLAATDPDHLDDASWLFNSFMKSNATDLCARLGLPFEDYVPALTAAGVSLDPDLRADQDRQRESMRRFLRTSSVKDHAAQRIAETRLLLLDYADQHLLADPETGLVDAGWTGRMIGSLMHVSESVGTERPHALLWGHEPRPTGWTDPARVAAYMYNTAAGRGLQWRVPDAPFIVETFCMGDHGIVSGYRRAPSGQVEPILQSTDNVAAENWGLPVYRSAMYGSADALTEMPAEDLRPLISQLMNAFWCHPTIAEAVVWGSYPYDSDPAGTAVRPLAWALSEETPVRGDRAWLAGSFALSADHAVDRYLVGPSRGSRNE</sequence>
<protein>
    <submittedName>
        <fullName evidence="2">Uncharacterized protein</fullName>
    </submittedName>
</protein>
<gene>
    <name evidence="2" type="ORF">NS506_02626</name>
</gene>
<organism evidence="2 3">
    <name type="scientific">Nocardia seriolae</name>
    <dbReference type="NCBI Taxonomy" id="37332"/>
    <lineage>
        <taxon>Bacteria</taxon>
        <taxon>Bacillati</taxon>
        <taxon>Actinomycetota</taxon>
        <taxon>Actinomycetes</taxon>
        <taxon>Mycobacteriales</taxon>
        <taxon>Nocardiaceae</taxon>
        <taxon>Nocardia</taxon>
    </lineage>
</organism>
<proteinExistence type="predicted"/>
<dbReference type="EMBL" id="CP017839">
    <property type="protein sequence ID" value="APA96688.1"/>
    <property type="molecule type" value="Genomic_DNA"/>
</dbReference>
<dbReference type="KEGG" id="nsr:NS506_02626"/>
<evidence type="ECO:0000313" key="3">
    <source>
        <dbReference type="Proteomes" id="UP000180166"/>
    </source>
</evidence>